<dbReference type="InterPro" id="IPR006115">
    <property type="entry name" value="6PGDH_NADP-bd"/>
</dbReference>
<dbReference type="EMBL" id="LATX01002382">
    <property type="protein sequence ID" value="KTB30530.1"/>
    <property type="molecule type" value="Genomic_DNA"/>
</dbReference>
<dbReference type="Proteomes" id="UP000054988">
    <property type="component" value="Unassembled WGS sequence"/>
</dbReference>
<organism evidence="3 4">
    <name type="scientific">Moniliophthora roreri</name>
    <name type="common">Frosty pod rot fungus</name>
    <name type="synonym">Monilia roreri</name>
    <dbReference type="NCBI Taxonomy" id="221103"/>
    <lineage>
        <taxon>Eukaryota</taxon>
        <taxon>Fungi</taxon>
        <taxon>Dikarya</taxon>
        <taxon>Basidiomycota</taxon>
        <taxon>Agaricomycotina</taxon>
        <taxon>Agaricomycetes</taxon>
        <taxon>Agaricomycetidae</taxon>
        <taxon>Agaricales</taxon>
        <taxon>Marasmiineae</taxon>
        <taxon>Marasmiaceae</taxon>
        <taxon>Moniliophthora</taxon>
    </lineage>
</organism>
<sequence>MSQPIIAVLAPGGMGSKIALRISQTGGGTILTNLEGRSEATRRRAEESGMTHASYPEIVSQATYILSVVPPKDAFEVAEQVVAAAKTSPLGRQIIFADCNAINPDSARQMSQLFEGTNIKFIDGAIVGPPPTQTYNPGIYVSAGPADELALDEFVALGTKHGLNIIPLKGEGSGVGDASALKMAHAGIVKGAIGLFVSMILAANASSSSTAKGLLHALSISQPSFIDLMVRLIPQSIPKAYRFVKEMEEVAGFVGGDEGRIYEGIEKVFEKIAMANKEAPNGDAGDAAKLLQFVEEAKDVLAQDEVGSVSQNRLSSYMCYFSTETFQDKETIEQPMFTIETGSKMPTGTFTPSV</sequence>
<dbReference type="Pfam" id="PF03446">
    <property type="entry name" value="NAD_binding_2"/>
    <property type="match status" value="1"/>
</dbReference>
<feature type="domain" description="Phosphogluconate dehydrogenase NAD-binding putative C-terminal" evidence="2">
    <location>
        <begin position="205"/>
        <end position="271"/>
    </location>
</feature>
<dbReference type="InterPro" id="IPR015814">
    <property type="entry name" value="Pgluconate_DH_NAD-bd_C"/>
</dbReference>
<dbReference type="InterPro" id="IPR036291">
    <property type="entry name" value="NAD(P)-bd_dom_sf"/>
</dbReference>
<gene>
    <name evidence="3" type="ORF">WG66_16884</name>
</gene>
<dbReference type="Pfam" id="PF09130">
    <property type="entry name" value="DUF1932"/>
    <property type="match status" value="1"/>
</dbReference>
<dbReference type="eggNOG" id="ENOG502S5V0">
    <property type="taxonomic scope" value="Eukaryota"/>
</dbReference>
<proteinExistence type="predicted"/>
<accession>A0A0W0F2V5</accession>
<evidence type="ECO:0000313" key="4">
    <source>
        <dbReference type="Proteomes" id="UP000054988"/>
    </source>
</evidence>
<feature type="domain" description="6-phosphogluconate dehydrogenase NADP-binding" evidence="1">
    <location>
        <begin position="6"/>
        <end position="129"/>
    </location>
</feature>
<evidence type="ECO:0000313" key="3">
    <source>
        <dbReference type="EMBL" id="KTB30530.1"/>
    </source>
</evidence>
<dbReference type="SUPFAM" id="SSF51735">
    <property type="entry name" value="NAD(P)-binding Rossmann-fold domains"/>
    <property type="match status" value="1"/>
</dbReference>
<dbReference type="InterPro" id="IPR008927">
    <property type="entry name" value="6-PGluconate_DH-like_C_sf"/>
</dbReference>
<dbReference type="AlphaFoldDB" id="A0A0W0F2V5"/>
<name>A0A0W0F2V5_MONRR</name>
<evidence type="ECO:0000259" key="2">
    <source>
        <dbReference type="Pfam" id="PF09130"/>
    </source>
</evidence>
<reference evidence="3 4" key="1">
    <citation type="submission" date="2015-12" db="EMBL/GenBank/DDBJ databases">
        <title>Draft genome sequence of Moniliophthora roreri, the causal agent of frosty pod rot of cacao.</title>
        <authorList>
            <person name="Aime M.C."/>
            <person name="Diaz-Valderrama J.R."/>
            <person name="Kijpornyongpan T."/>
            <person name="Phillips-Mora W."/>
        </authorList>
    </citation>
    <scope>NUCLEOTIDE SEQUENCE [LARGE SCALE GENOMIC DNA]</scope>
    <source>
        <strain evidence="3 4">MCA 2952</strain>
    </source>
</reference>
<dbReference type="GO" id="GO:0050661">
    <property type="term" value="F:NADP binding"/>
    <property type="evidence" value="ECO:0007669"/>
    <property type="project" value="InterPro"/>
</dbReference>
<dbReference type="SUPFAM" id="SSF48179">
    <property type="entry name" value="6-phosphogluconate dehydrogenase C-terminal domain-like"/>
    <property type="match status" value="1"/>
</dbReference>
<evidence type="ECO:0008006" key="5">
    <source>
        <dbReference type="Google" id="ProtNLM"/>
    </source>
</evidence>
<protein>
    <recommendedName>
        <fullName evidence="5">6-phosphogluconate dehydrogenase</fullName>
    </recommendedName>
</protein>
<dbReference type="Gene3D" id="3.40.50.720">
    <property type="entry name" value="NAD(P)-binding Rossmann-like Domain"/>
    <property type="match status" value="1"/>
</dbReference>
<comment type="caution">
    <text evidence="3">The sequence shown here is derived from an EMBL/GenBank/DDBJ whole genome shotgun (WGS) entry which is preliminary data.</text>
</comment>
<dbReference type="InterPro" id="IPR013328">
    <property type="entry name" value="6PGD_dom2"/>
</dbReference>
<evidence type="ECO:0000259" key="1">
    <source>
        <dbReference type="Pfam" id="PF03446"/>
    </source>
</evidence>
<dbReference type="Gene3D" id="1.10.1040.10">
    <property type="entry name" value="N-(1-d-carboxylethyl)-l-norvaline Dehydrogenase, domain 2"/>
    <property type="match status" value="1"/>
</dbReference>